<evidence type="ECO:0000256" key="5">
    <source>
        <dbReference type="ARBA" id="ARBA00023136"/>
    </source>
</evidence>
<keyword evidence="9" id="KW-1185">Reference proteome</keyword>
<keyword evidence="5 6" id="KW-0472">Membrane</keyword>
<comment type="subcellular location">
    <subcellularLocation>
        <location evidence="1">Membrane</location>
        <topology evidence="1">Multi-pass membrane protein</topology>
    </subcellularLocation>
</comment>
<evidence type="ECO:0000256" key="3">
    <source>
        <dbReference type="ARBA" id="ARBA00022692"/>
    </source>
</evidence>
<feature type="transmembrane region" description="Helical" evidence="6">
    <location>
        <begin position="852"/>
        <end position="871"/>
    </location>
</feature>
<dbReference type="GO" id="GO:0016020">
    <property type="term" value="C:membrane"/>
    <property type="evidence" value="ECO:0007669"/>
    <property type="project" value="UniProtKB-SubCell"/>
</dbReference>
<dbReference type="GO" id="GO:0022857">
    <property type="term" value="F:transmembrane transporter activity"/>
    <property type="evidence" value="ECO:0007669"/>
    <property type="project" value="InterPro"/>
</dbReference>
<dbReference type="PANTHER" id="PTHR23511">
    <property type="entry name" value="SYNAPTIC VESICLE GLYCOPROTEIN 2"/>
    <property type="match status" value="1"/>
</dbReference>
<feature type="transmembrane region" description="Helical" evidence="6">
    <location>
        <begin position="458"/>
        <end position="481"/>
    </location>
</feature>
<keyword evidence="4 6" id="KW-1133">Transmembrane helix</keyword>
<name>A0A409WDM1_9AGAR</name>
<dbReference type="OrthoDB" id="3936150at2759"/>
<feature type="transmembrane region" description="Helical" evidence="6">
    <location>
        <begin position="253"/>
        <end position="276"/>
    </location>
</feature>
<accession>A0A409WDM1</accession>
<dbReference type="InParanoid" id="A0A409WDM1"/>
<gene>
    <name evidence="8" type="ORF">CVT26_012747</name>
</gene>
<feature type="transmembrane region" description="Helical" evidence="6">
    <location>
        <begin position="288"/>
        <end position="310"/>
    </location>
</feature>
<dbReference type="PROSITE" id="PS50850">
    <property type="entry name" value="MFS"/>
    <property type="match status" value="1"/>
</dbReference>
<feature type="transmembrane region" description="Helical" evidence="6">
    <location>
        <begin position="168"/>
        <end position="188"/>
    </location>
</feature>
<evidence type="ECO:0000256" key="6">
    <source>
        <dbReference type="SAM" id="Phobius"/>
    </source>
</evidence>
<keyword evidence="2" id="KW-0813">Transport</keyword>
<proteinExistence type="predicted"/>
<evidence type="ECO:0000313" key="9">
    <source>
        <dbReference type="Proteomes" id="UP000284706"/>
    </source>
</evidence>
<dbReference type="InterPro" id="IPR020846">
    <property type="entry name" value="MFS_dom"/>
</dbReference>
<evidence type="ECO:0000256" key="2">
    <source>
        <dbReference type="ARBA" id="ARBA00022448"/>
    </source>
</evidence>
<dbReference type="SUPFAM" id="SSF103473">
    <property type="entry name" value="MFS general substrate transporter"/>
    <property type="match status" value="3"/>
</dbReference>
<evidence type="ECO:0000313" key="8">
    <source>
        <dbReference type="EMBL" id="PPQ76608.1"/>
    </source>
</evidence>
<sequence length="879" mass="95939">MLQCARRPAYRAYGETENDGWQECYVSAHFKMPAAVYRPLDRHSKRVLSLLHSPQFLSTPRPDVKEVKRRVMVDKEKEASIEKGFVGVELHEVDLMKVNSESGVSKGYELKCQLINRCLQEEIGFGRYQIELFVLTGLGWFADKLWFQGLDLVLPQVQQELDPVRIEFATLALHVGLIIGASVWGVLADIIGRRVSFNITLFIAGVFGIASASSPNFTTFGALIACLGLGVGGKCANFIFTRKCCIAYLPRSIPVDSMLLAAIMSYLFTLASGALYLENIPKSSQWTLTLLSAWWAVGHMVASMIAWGLVGSFSCASDIPIGQCPKAENMGWRYTVYESRLSLKYDKQLTLACRRYTIGALTLVMFICRFFLFDLQESPKYLVANGRDEEAIEVMKHLAQKNGKTITLTLDQLQAVSGNSNLHPRSISQLLKPSSLHVSLSHVKPLFAGKKLAVNTTIVFFLWAIIGLADALFYAFLPFYLRDRIPSGHKSVSATYQTYTIESILGLPGSLIACAVVDWTRKAGRYSFGGKRLVMAVSTTLTGACLFLFTTSNTQAAVLGYTYASAVTSNANLDNKLYGVLYAYTPEVFPAPHRGTGNAIASSLSRIAAIFGPVIKIATTSAEGAGATNGQQIMTNDEKEVGIEMCAVDVDQQGDDLMKVNKDNGVSKAYELKCHLINRCMQEEIGLGRYQIELFVLTGFGWFAAPLNATYRENTIQSVLGIPGTLIACAVVDWSRRRGGSSFGGEKLVMSIFTALTGVFLFLFTTSSSQAAVLGYTYATALTSGAIDKIWITKMYGVLYAYTPEIFPAPHRGTADSIASTINRITGIFSPVILIVTTSAVGTTEANVNGPLFVSASLFMVAAFLMIFLPIGTAGKAAL</sequence>
<dbReference type="EMBL" id="NHYE01005141">
    <property type="protein sequence ID" value="PPQ76608.1"/>
    <property type="molecule type" value="Genomic_DNA"/>
</dbReference>
<evidence type="ECO:0000256" key="4">
    <source>
        <dbReference type="ARBA" id="ARBA00022989"/>
    </source>
</evidence>
<feature type="transmembrane region" description="Helical" evidence="6">
    <location>
        <begin position="748"/>
        <end position="766"/>
    </location>
</feature>
<reference evidence="8 9" key="1">
    <citation type="journal article" date="2018" name="Evol. Lett.">
        <title>Horizontal gene cluster transfer increased hallucinogenic mushroom diversity.</title>
        <authorList>
            <person name="Reynolds H.T."/>
            <person name="Vijayakumar V."/>
            <person name="Gluck-Thaler E."/>
            <person name="Korotkin H.B."/>
            <person name="Matheny P.B."/>
            <person name="Slot J.C."/>
        </authorList>
    </citation>
    <scope>NUCLEOTIDE SEQUENCE [LARGE SCALE GENOMIC DNA]</scope>
    <source>
        <strain evidence="8 9">SRW20</strain>
    </source>
</reference>
<feature type="transmembrane region" description="Helical" evidence="6">
    <location>
        <begin position="195"/>
        <end position="214"/>
    </location>
</feature>
<dbReference type="AlphaFoldDB" id="A0A409WDM1"/>
<feature type="domain" description="Major facilitator superfamily (MFS) profile" evidence="7">
    <location>
        <begin position="132"/>
        <end position="874"/>
    </location>
</feature>
<evidence type="ECO:0000256" key="1">
    <source>
        <dbReference type="ARBA" id="ARBA00004141"/>
    </source>
</evidence>
<dbReference type="Proteomes" id="UP000284706">
    <property type="component" value="Unassembled WGS sequence"/>
</dbReference>
<keyword evidence="3 6" id="KW-0812">Transmembrane</keyword>
<organism evidence="8 9">
    <name type="scientific">Gymnopilus dilepis</name>
    <dbReference type="NCBI Taxonomy" id="231916"/>
    <lineage>
        <taxon>Eukaryota</taxon>
        <taxon>Fungi</taxon>
        <taxon>Dikarya</taxon>
        <taxon>Basidiomycota</taxon>
        <taxon>Agaricomycotina</taxon>
        <taxon>Agaricomycetes</taxon>
        <taxon>Agaricomycetidae</taxon>
        <taxon>Agaricales</taxon>
        <taxon>Agaricineae</taxon>
        <taxon>Hymenogastraceae</taxon>
        <taxon>Gymnopilus</taxon>
    </lineage>
</organism>
<feature type="transmembrane region" description="Helical" evidence="6">
    <location>
        <begin position="356"/>
        <end position="373"/>
    </location>
</feature>
<dbReference type="Pfam" id="PF07690">
    <property type="entry name" value="MFS_1"/>
    <property type="match status" value="1"/>
</dbReference>
<dbReference type="PANTHER" id="PTHR23511:SF5">
    <property type="entry name" value="MAJOR FACILITATOR-TYPE TRANSPORTER HXNZ-RELATED"/>
    <property type="match status" value="1"/>
</dbReference>
<dbReference type="InterPro" id="IPR036259">
    <property type="entry name" value="MFS_trans_sf"/>
</dbReference>
<dbReference type="Gene3D" id="1.20.1250.20">
    <property type="entry name" value="MFS general substrate transporter like domains"/>
    <property type="match status" value="2"/>
</dbReference>
<comment type="caution">
    <text evidence="8">The sequence shown here is derived from an EMBL/GenBank/DDBJ whole genome shotgun (WGS) entry which is preliminary data.</text>
</comment>
<dbReference type="InterPro" id="IPR011701">
    <property type="entry name" value="MFS"/>
</dbReference>
<protein>
    <recommendedName>
        <fullName evidence="7">Major facilitator superfamily (MFS) profile domain-containing protein</fullName>
    </recommendedName>
</protein>
<evidence type="ECO:0000259" key="7">
    <source>
        <dbReference type="PROSITE" id="PS50850"/>
    </source>
</evidence>
<feature type="transmembrane region" description="Helical" evidence="6">
    <location>
        <begin position="220"/>
        <end position="241"/>
    </location>
</feature>